<protein>
    <submittedName>
        <fullName evidence="1">Uncharacterized protein</fullName>
    </submittedName>
</protein>
<feature type="non-terminal residue" evidence="1">
    <location>
        <position position="33"/>
    </location>
</feature>
<organism evidence="1">
    <name type="scientific">marine metagenome</name>
    <dbReference type="NCBI Taxonomy" id="408172"/>
    <lineage>
        <taxon>unclassified sequences</taxon>
        <taxon>metagenomes</taxon>
        <taxon>ecological metagenomes</taxon>
    </lineage>
</organism>
<gene>
    <name evidence="1" type="ORF">METZ01_LOCUS232720</name>
</gene>
<feature type="non-terminal residue" evidence="1">
    <location>
        <position position="1"/>
    </location>
</feature>
<reference evidence="1" key="1">
    <citation type="submission" date="2018-05" db="EMBL/GenBank/DDBJ databases">
        <authorList>
            <person name="Lanie J.A."/>
            <person name="Ng W.-L."/>
            <person name="Kazmierczak K.M."/>
            <person name="Andrzejewski T.M."/>
            <person name="Davidsen T.M."/>
            <person name="Wayne K.J."/>
            <person name="Tettelin H."/>
            <person name="Glass J.I."/>
            <person name="Rusch D."/>
            <person name="Podicherti R."/>
            <person name="Tsui H.-C.T."/>
            <person name="Winkler M.E."/>
        </authorList>
    </citation>
    <scope>NUCLEOTIDE SEQUENCE</scope>
</reference>
<dbReference type="AlphaFoldDB" id="A0A382GXP4"/>
<name>A0A382GXP4_9ZZZZ</name>
<sequence>SNFCCGRGSSRYVVVWQTTGAVRDAGYARSLRM</sequence>
<evidence type="ECO:0000313" key="1">
    <source>
        <dbReference type="EMBL" id="SVB79866.1"/>
    </source>
</evidence>
<dbReference type="EMBL" id="UINC01058044">
    <property type="protein sequence ID" value="SVB79866.1"/>
    <property type="molecule type" value="Genomic_DNA"/>
</dbReference>
<proteinExistence type="predicted"/>
<accession>A0A382GXP4</accession>